<protein>
    <submittedName>
        <fullName evidence="1">Uncharacterized protein</fullName>
    </submittedName>
</protein>
<evidence type="ECO:0000313" key="2">
    <source>
        <dbReference type="Proteomes" id="UP000095229"/>
    </source>
</evidence>
<reference evidence="1 2" key="1">
    <citation type="submission" date="2016-02" db="EMBL/GenBank/DDBJ databases">
        <title>Secondary metabolites in Legionella.</title>
        <authorList>
            <person name="Tobias N.J."/>
            <person name="Bode H.B."/>
        </authorList>
    </citation>
    <scope>NUCLEOTIDE SEQUENCE [LARGE SCALE GENOMIC DNA]</scope>
    <source>
        <strain evidence="1 2">DSM 19216</strain>
    </source>
</reference>
<comment type="caution">
    <text evidence="1">The sequence shown here is derived from an EMBL/GenBank/DDBJ whole genome shotgun (WGS) entry which is preliminary data.</text>
</comment>
<name>A0A1E5JVN2_9GAMM</name>
<sequence length="110" mass="12062">MRKELQVMTIVSIILYGVTSFAYSIRNTYPEELVCVQVKKPHTTYNIPANVSSDNFDNAPFLAIKVSGNYKCKTGDGVYTSICSVSDIQEAATFNTHDGSASCSTPVKIR</sequence>
<dbReference type="EMBL" id="LSOG01000010">
    <property type="protein sequence ID" value="OEH48587.1"/>
    <property type="molecule type" value="Genomic_DNA"/>
</dbReference>
<dbReference type="AlphaFoldDB" id="A0A1E5JVN2"/>
<dbReference type="RefSeq" id="WP_058517360.1">
    <property type="nucleotide sequence ID" value="NZ_CAAAIE010000005.1"/>
</dbReference>
<evidence type="ECO:0000313" key="1">
    <source>
        <dbReference type="EMBL" id="OEH48587.1"/>
    </source>
</evidence>
<dbReference type="OrthoDB" id="5649067at2"/>
<proteinExistence type="predicted"/>
<dbReference type="STRING" id="45071.Lpar_1484"/>
<gene>
    <name evidence="1" type="ORF">lpari_00345</name>
</gene>
<organism evidence="1 2">
    <name type="scientific">Legionella parisiensis</name>
    <dbReference type="NCBI Taxonomy" id="45071"/>
    <lineage>
        <taxon>Bacteria</taxon>
        <taxon>Pseudomonadati</taxon>
        <taxon>Pseudomonadota</taxon>
        <taxon>Gammaproteobacteria</taxon>
        <taxon>Legionellales</taxon>
        <taxon>Legionellaceae</taxon>
        <taxon>Legionella</taxon>
    </lineage>
</organism>
<dbReference type="Proteomes" id="UP000095229">
    <property type="component" value="Unassembled WGS sequence"/>
</dbReference>
<dbReference type="PATRIC" id="fig|45071.6.peg.1595"/>
<accession>A0A1E5JVN2</accession>
<keyword evidence="2" id="KW-1185">Reference proteome</keyword>